<feature type="chain" id="PRO_5014643213" evidence="1">
    <location>
        <begin position="30"/>
        <end position="139"/>
    </location>
</feature>
<proteinExistence type="predicted"/>
<feature type="signal peptide" evidence="1">
    <location>
        <begin position="1"/>
        <end position="29"/>
    </location>
</feature>
<name>A0A2M4B6K1_9DIPT</name>
<protein>
    <submittedName>
        <fullName evidence="2">Putative secreted protein</fullName>
    </submittedName>
</protein>
<evidence type="ECO:0000256" key="1">
    <source>
        <dbReference type="SAM" id="SignalP"/>
    </source>
</evidence>
<dbReference type="EMBL" id="GGFK01015358">
    <property type="protein sequence ID" value="MBW48679.1"/>
    <property type="molecule type" value="Transcribed_RNA"/>
</dbReference>
<evidence type="ECO:0000313" key="2">
    <source>
        <dbReference type="EMBL" id="MBW48679.1"/>
    </source>
</evidence>
<sequence length="139" mass="15665">MFGGFHLVILVLEPAFLLFLILDPCPVSCRIGVWFWCTAWPLTDALPSLVVPAVEHCSNVSKLEKQNRPPEHWPWFGRCNSGTGKSCLSEQTRDTLCQLFSSTFSLSCVRTQVVRPCVNWGATVGQCLLLCFGRFFWLP</sequence>
<organism evidence="2">
    <name type="scientific">Anopheles triannulatus</name>
    <dbReference type="NCBI Taxonomy" id="58253"/>
    <lineage>
        <taxon>Eukaryota</taxon>
        <taxon>Metazoa</taxon>
        <taxon>Ecdysozoa</taxon>
        <taxon>Arthropoda</taxon>
        <taxon>Hexapoda</taxon>
        <taxon>Insecta</taxon>
        <taxon>Pterygota</taxon>
        <taxon>Neoptera</taxon>
        <taxon>Endopterygota</taxon>
        <taxon>Diptera</taxon>
        <taxon>Nematocera</taxon>
        <taxon>Culicoidea</taxon>
        <taxon>Culicidae</taxon>
        <taxon>Anophelinae</taxon>
        <taxon>Anopheles</taxon>
    </lineage>
</organism>
<reference evidence="2" key="1">
    <citation type="submission" date="2018-01" db="EMBL/GenBank/DDBJ databases">
        <title>An insight into the sialome of Amazonian anophelines.</title>
        <authorList>
            <person name="Ribeiro J.M."/>
            <person name="Scarpassa V."/>
            <person name="Calvo E."/>
        </authorList>
    </citation>
    <scope>NUCLEOTIDE SEQUENCE</scope>
    <source>
        <tissue evidence="2">Salivary glands</tissue>
    </source>
</reference>
<dbReference type="AlphaFoldDB" id="A0A2M4B6K1"/>
<accession>A0A2M4B6K1</accession>
<keyword evidence="1" id="KW-0732">Signal</keyword>